<dbReference type="Gene3D" id="3.30.479.30">
    <property type="entry name" value="Band 7 domain"/>
    <property type="match status" value="1"/>
</dbReference>
<dbReference type="GO" id="GO:0008233">
    <property type="term" value="F:peptidase activity"/>
    <property type="evidence" value="ECO:0007669"/>
    <property type="project" value="UniProtKB-KW"/>
</dbReference>
<comment type="similarity">
    <text evidence="2">Belongs to the band 7/mec-2 family. HflC subfamily.</text>
</comment>
<dbReference type="CDD" id="cd03405">
    <property type="entry name" value="SPFH_HflC"/>
    <property type="match status" value="1"/>
</dbReference>
<comment type="subcellular location">
    <subcellularLocation>
        <location evidence="1">Membrane</location>
        <topology evidence="1">Single-pass membrane protein</topology>
    </subcellularLocation>
</comment>
<dbReference type="InParanoid" id="A0A371RG76"/>
<evidence type="ECO:0000256" key="2">
    <source>
        <dbReference type="ARBA" id="ARBA00007862"/>
    </source>
</evidence>
<evidence type="ECO:0000256" key="1">
    <source>
        <dbReference type="ARBA" id="ARBA00004167"/>
    </source>
</evidence>
<sequence>MNGPTRVLALIIAGSLLILAGFVFFTVREDKQALVLQFGAPVGGSINEPGADEAGLKVKLPWQNVVYFDRKNLEFDLTRPLEIIVRNEERLLVDAFVRYQISDPLLYYQTLGAGGGSPELMRSNLNSRLTQILSEAMRERLGSRSIRQIIDEQRAEIMRLIAQDVTAEARKLGIRTIDVRIRQADFPDANAGRVHDRMSTDYNQQAELIRAQGRERAQEIRAEADKEVIRIRATAEQQAQIIRGRADAVKNCILANAYQGVAADITVTASTDPDEMRDTESTDAISQVLADEEAEAEAAVEEPVDFEAAVEEMLGVTCRITGAANEGDPRRREFFSFYRSLTAYEQALGQDDGTTIILSPDSEFFQYFNGQAGN</sequence>
<evidence type="ECO:0000256" key="6">
    <source>
        <dbReference type="SAM" id="Phobius"/>
    </source>
</evidence>
<evidence type="ECO:0000313" key="9">
    <source>
        <dbReference type="Proteomes" id="UP000264589"/>
    </source>
</evidence>
<dbReference type="InterPro" id="IPR010200">
    <property type="entry name" value="HflC"/>
</dbReference>
<evidence type="ECO:0000256" key="4">
    <source>
        <dbReference type="ARBA" id="ARBA00022989"/>
    </source>
</evidence>
<comment type="caution">
    <text evidence="8">The sequence shown here is derived from an EMBL/GenBank/DDBJ whole genome shotgun (WGS) entry which is preliminary data.</text>
</comment>
<feature type="transmembrane region" description="Helical" evidence="6">
    <location>
        <begin position="7"/>
        <end position="27"/>
    </location>
</feature>
<dbReference type="PANTHER" id="PTHR42911">
    <property type="entry name" value="MODULATOR OF FTSH PROTEASE HFLC"/>
    <property type="match status" value="1"/>
</dbReference>
<gene>
    <name evidence="8" type="ORF">DX908_03545</name>
</gene>
<dbReference type="Proteomes" id="UP000264589">
    <property type="component" value="Unassembled WGS sequence"/>
</dbReference>
<reference evidence="8 9" key="1">
    <citation type="submission" date="2018-08" db="EMBL/GenBank/DDBJ databases">
        <title>Parvularcula sp. SM1705, isolated from surface water of the South Sea China.</title>
        <authorList>
            <person name="Sun L."/>
        </authorList>
    </citation>
    <scope>NUCLEOTIDE SEQUENCE [LARGE SCALE GENOMIC DNA]</scope>
    <source>
        <strain evidence="8 9">SM1705</strain>
    </source>
</reference>
<dbReference type="InterPro" id="IPR001107">
    <property type="entry name" value="Band_7"/>
</dbReference>
<keyword evidence="8" id="KW-0645">Protease</keyword>
<name>A0A371RG76_9PROT</name>
<dbReference type="SUPFAM" id="SSF117892">
    <property type="entry name" value="Band 7/SPFH domain"/>
    <property type="match status" value="1"/>
</dbReference>
<organism evidence="8 9">
    <name type="scientific">Parvularcula marina</name>
    <dbReference type="NCBI Taxonomy" id="2292771"/>
    <lineage>
        <taxon>Bacteria</taxon>
        <taxon>Pseudomonadati</taxon>
        <taxon>Pseudomonadota</taxon>
        <taxon>Alphaproteobacteria</taxon>
        <taxon>Parvularculales</taxon>
        <taxon>Parvularculaceae</taxon>
        <taxon>Parvularcula</taxon>
    </lineage>
</organism>
<dbReference type="GO" id="GO:0006508">
    <property type="term" value="P:proteolysis"/>
    <property type="evidence" value="ECO:0007669"/>
    <property type="project" value="UniProtKB-KW"/>
</dbReference>
<keyword evidence="3 6" id="KW-0812">Transmembrane</keyword>
<dbReference type="FunCoup" id="A0A371RG76">
    <property type="interactions" value="136"/>
</dbReference>
<dbReference type="PANTHER" id="PTHR42911:SF1">
    <property type="entry name" value="MODULATOR OF FTSH PROTEASE HFLC"/>
    <property type="match status" value="1"/>
</dbReference>
<evidence type="ECO:0000313" key="8">
    <source>
        <dbReference type="EMBL" id="RFB04440.1"/>
    </source>
</evidence>
<keyword evidence="9" id="KW-1185">Reference proteome</keyword>
<dbReference type="OrthoDB" id="9812991at2"/>
<dbReference type="Pfam" id="PF01145">
    <property type="entry name" value="Band_7"/>
    <property type="match status" value="1"/>
</dbReference>
<accession>A0A371RG76</accession>
<dbReference type="AlphaFoldDB" id="A0A371RG76"/>
<dbReference type="InterPro" id="IPR036013">
    <property type="entry name" value="Band_7/SPFH_dom_sf"/>
</dbReference>
<dbReference type="EMBL" id="QUQO01000001">
    <property type="protein sequence ID" value="RFB04440.1"/>
    <property type="molecule type" value="Genomic_DNA"/>
</dbReference>
<evidence type="ECO:0000259" key="7">
    <source>
        <dbReference type="SMART" id="SM00244"/>
    </source>
</evidence>
<feature type="domain" description="Band 7" evidence="7">
    <location>
        <begin position="22"/>
        <end position="198"/>
    </location>
</feature>
<protein>
    <submittedName>
        <fullName evidence="8">Protease modulator HflC</fullName>
    </submittedName>
</protein>
<dbReference type="RefSeq" id="WP_116391073.1">
    <property type="nucleotide sequence ID" value="NZ_CAXQPM010000001.1"/>
</dbReference>
<dbReference type="GO" id="GO:0016020">
    <property type="term" value="C:membrane"/>
    <property type="evidence" value="ECO:0007669"/>
    <property type="project" value="UniProtKB-SubCell"/>
</dbReference>
<keyword evidence="8" id="KW-0378">Hydrolase</keyword>
<proteinExistence type="inferred from homology"/>
<keyword evidence="5 6" id="KW-0472">Membrane</keyword>
<keyword evidence="4 6" id="KW-1133">Transmembrane helix</keyword>
<evidence type="ECO:0000256" key="5">
    <source>
        <dbReference type="ARBA" id="ARBA00023136"/>
    </source>
</evidence>
<evidence type="ECO:0000256" key="3">
    <source>
        <dbReference type="ARBA" id="ARBA00022692"/>
    </source>
</evidence>
<dbReference type="SMART" id="SM00244">
    <property type="entry name" value="PHB"/>
    <property type="match status" value="1"/>
</dbReference>